<evidence type="ECO:0000313" key="2">
    <source>
        <dbReference type="Proteomes" id="UP000663891"/>
    </source>
</evidence>
<dbReference type="Proteomes" id="UP000663891">
    <property type="component" value="Unassembled WGS sequence"/>
</dbReference>
<organism evidence="1 2">
    <name type="scientific">Adineta steineri</name>
    <dbReference type="NCBI Taxonomy" id="433720"/>
    <lineage>
        <taxon>Eukaryota</taxon>
        <taxon>Metazoa</taxon>
        <taxon>Spiralia</taxon>
        <taxon>Gnathifera</taxon>
        <taxon>Rotifera</taxon>
        <taxon>Eurotatoria</taxon>
        <taxon>Bdelloidea</taxon>
        <taxon>Adinetida</taxon>
        <taxon>Adinetidae</taxon>
        <taxon>Adineta</taxon>
    </lineage>
</organism>
<protein>
    <submittedName>
        <fullName evidence="1">Uncharacterized protein</fullName>
    </submittedName>
</protein>
<dbReference type="PROSITE" id="PS00675">
    <property type="entry name" value="SIGMA54_INTERACT_1"/>
    <property type="match status" value="1"/>
</dbReference>
<dbReference type="SUPFAM" id="SSF52540">
    <property type="entry name" value="P-loop containing nucleoside triphosphate hydrolases"/>
    <property type="match status" value="2"/>
</dbReference>
<dbReference type="InterPro" id="IPR027417">
    <property type="entry name" value="P-loop_NTPase"/>
</dbReference>
<proteinExistence type="predicted"/>
<comment type="caution">
    <text evidence="1">The sequence shown here is derived from an EMBL/GenBank/DDBJ whole genome shotgun (WGS) entry which is preliminary data.</text>
</comment>
<dbReference type="PANTHER" id="PTHR22605:SF1">
    <property type="entry name" value="RZ-TYPE DOMAIN-CONTAINING PROTEIN"/>
    <property type="match status" value="1"/>
</dbReference>
<sequence length="6134" mass="723718">MLTTFSCWFNRDVTLSEVASSCGRVFQLDDVGINFFDAMLEHILHFDDFNRRENETFLNDVDYITQCTIADLTLKEQYVRSSKRLDTYLYIYRRIEEYINLININYEPLQQFKQQLSTLLISIFEQTSGEQPNLLLENKNLLLKMNILQHLSSITTIDDLNTLNEFFVLGKLSMQAAQMINDNSLQWIDILSKVKTIKFSLNGFIHVYINNQQAFRKFPFDTSVLIYLMQRMHLSKQINQSPFKTFAQLNKQLNLPMMEFFEQFQSIFSNGIKNQWYEMKDIAELFIWLKSQDQLFSQYFSHYSSNVSTDELWEIFLYLYKTTEINNIIRKYLIPTLNERISSVSVSDFQRYTKSAKISLVEIKSEARSNFISLFEKIFDSYIIKQMNDPLYSYQISQTDCKELLQIGLEMSSTNRLDRFSCLLLVRKIICETDNYYQKTNAEKLKILFENLKNFDKTLSQKYAAEKIIDDDWLNDFLIPNIQVWLKFDQRTYQYLCDHHQNNPWSIYIWSKIVHLSLSKMLTNNHIDILIKMNDWMKNVKHDIYNKTDIFTIILVDKLFELVLSKYSRTILLLPNIDTIMNFIISMRDNTSIKINISEINNFINNGKEIVYDLLRFKSKCSLYRDLLITDSIIYCFIPLIDLNNTLRTIDRQQFKFPLTTADIDDIIDLPKPKDIDFINIKSNEEFVTRFIQVINEWFNWFDRFVDIFQHIIDWFKNHNVNHANQILSDLLRIRNDPKITLNEMRMIIDCVLKLLQPFKDLRRLCQLFNCLISFQILDPGTLNPQDTRLKFLTELKRSQPNSTFTIAALKSYKHNISISDRQQVQWSLTCDNSPCDITIEYRSNNHKHEIIYKQNIVPIHKNVLCGQFETQRNGQLIITIDNKNNPAAEIIWYGIKSIGLSTCHLFHGIFNMNNRQTSEIISENEFNKLLDQTFDFIDKLLNGDLTLRTMTKLRSIFYDKNIDISKEVKKLYTNHSNNDKQIEQVCQWLQIYQYYTHLNVIIECIEKFDILDNEDATIYHLKRLNADENCLLREITEIYKILQECFQNLTHQHLQLIKTVVECSNVIEMMKKSDLYSNHGQHRFQQLRDNLTTQFQLQELNNMILNSWIITYTLIEPFILKTKSFDEFLLRLTQITNLEESSLNHIKVINHNIQTVTMWLSTEETTVLDNALITMEHLYKNGIVNIYLQHLTRKSSYYEVVYSIDRIQVEQVTENDRIQFQLSMSDIDDHKRQLTFCNVDVQTNLIYKKTLINGQLKLFQIIENIYHILTKLELSGHPDYQLRDEHYEIHLEQNENAIQYRIQNLESIYTTLKIAYDIWIQNLQKYRQEYPLLKLYSNREIMILIILLRTSNSIRNHFLKELFEYKDLYNQNEEEQKLAIHCLEHYLRSLRISQVNLTKDNLIQIYLTHRIDTELNTDMSLKRLTEFLHDLYQHDGEIFQKEGQVCNENQQFLVDINHSTLSFTNDFDLNTCCILLNIFQNQLPASYQILWCLNTTEDDIHLFFSRIRTFPSLIFFIMDIDKMHHHLRELLLNEQGLLTRQKNIHAQVFYFSHELTTARKGLREFQIPDRYKDSNQSYYHLMNLFQENHILPSQIQIIYGKAGIGKTHLVKKKYKTAHTSCFSINDKLNLSLLINSFLLFDASTFKNNPSIIFNISIHAPFESLNRTLFSLFICGCLNDPTSGLIFSLPDTQPWKFIIEVPYSDVYGLDVKENFKEILPILSIICPSTLEEVTDDNYQLCIEKEEEVVARFLKAFEDKTIDRMVIPDRHGRCTPISFKKLTNDDDCRKYIYDCIRKFAPELPKNKVYELSFTKFLYRRVRFFEGYFYCWNEHLEHLGSIAMQQMINEAKSLTQINFQDNNYPRIYLTYDPGFSLRLLYTNWNDISPELQSLFSTRDPLTCDEYKNKNYFAECLSWLIDINYSTFMKVVYETKFILTENFTYKIFHVHERKLTKLPLIIEGDTGVGKTFLLKFYSLLLNSKTTNISFQENLNRKIIENSSKFLLDIIETIIEKSANILNIFLQQIKPIISDRGNYNNNEFSDQQQQNNEVNSDVSLEEIKLSLKNNQLKKNILYHLWKTILSSSNENPTFSIGNLIEKLNNHVTNELVRYPLTEGSFRLKNLLKEMHKPTIHMSIEIFKEYLFHNQTKPLFYRLLIHPGITEEQIVEFISPICHLAQEVSEMELVVFFDEVNTASCLGLFKEMFMDGTLHGTNIPKNIFFTAAINPLIKIEENTNQVHRSDYVVHDLPQSLKDLKVSYGSLQSNTLADYIRRKIAMFQITSSTKDNQINTFDLCLQDTCAESLIKAHEFCEKNLGHNSVSQREIQRCFNLIDFFLNMRYDDELKYNPNPIRSIALSIALIYYFRLPTKEDNHQRNDKKTPSREQLAEILCETIPDFDQVIDVELKKFVNTNNFVIPQGVAINQAVREHIFSIVVSIVTRTPLCIIGVPGQSKTLSFQIVLQNLQGSQLSLKPFCKRLPSIDPFFCLGSKYTSSEDIAFVFDRAIKREQQYEQNGINTRCTVFLDEASLPDEKKMILKVLHPYLDECKVAFVAVANKAFDAANANRMICIYRSLPSEDDQKILAYGCLGLQLEERESVHNNRLNNIIYGLCQGYRRILRSSDIPHIFHDRDFIYMLRELRFELMNLNDITPQSLLRALEDNFNGIRLEEFDKLVEIFGTAVAEQCPDFELLITDKEKFQRNIPTILRQSIQLDPIRRRLYGRYKLIIDESEDENAVRLLFQLGILDSDPNQTTIFRMSDFPSDIDNELRNVEILSNIKLCMETGKTILMVNTGRIHGSLYDVFNQNFSIMATDESRKIFSKVAIGPKTIDVVVHEDFQCIVHIKRSEFKDIPPPFLSRFQKYYFNIADFYSIQLKEIPIEDRNLMKEIEIKARSFIDHFGREYFYGFNDDTLYSYLLSFIKRNMQGEYYLSNIQENYNQLTIQSKSFIEQNVNDKKQSLLFSIISKILQLVSPESIIFKLPTFEENISRLLCQNYFYQQEHFNFENFLYRFISSPTLTNDNNDLLTIYDNNEQNINKINITKKLIMFTRTSSFVISLNRESKNDLFHKNDENYIMMNISEKIDIINLGLIENSSELNEQFENFEKDNQKTILIIVIDGRISHQRIHIPFIRQLIDKTSGNLSKFFIILIHSSGQELNYKSCFPSIFSHDWDYWFLDTSTPGSAVHLQKMLQIFTSKIGITDQKEILDNPLYDLNILFDDCLWDFCSRLQINFHKLSKDMFNNQNAYEFYQRQTTTYQRVRCLKNIFEQLNELQKFIMTIYHENISMKEESLRKNCNSIYDLAKDTLTGKHFNSLADSLKSHIRISFTNFVSYILKYIVDDYGLESLSKLSSKDNDYSKLLELIDYTSFSVNNENSMMQRILIVNDHYSCILHTPLYYLCQQSIKNLADDVKYKLANLQNQFNASYQILWCLNTTEEDIHLFFSRIRTFPSLIFVIMDIDKMHHHVRELLLNEQDLLTRRKNIHAQVFYFSHELTTARKGLREFQIPDRYKDSNQSYHHLMNLFQENHILPSQIQIIYGKAGIGKTHLAKKKYKTAHTSCFSINDKLNLSLLINSFLLFDAKHFNFENFLYRFISSPTLANDNNELLTIYDNIEQNINKINITKKLIMFTRTSSFVISLNRESKNDLFHKNDENYIMMNISEKLDIINLGLIENSSELNEQFQNFEKDNQKTILIIVIDGRISHQRIHIPFIRQLIDKTSENLSKFFIILIHSSGQELNYKSCFPSIFSHDWDYWFLDTSTPGSAVHLKKMLQIFTSKIGITDQKEILDNPLYDLNMLFDDCLWDFCSRLQISFHKLSKDMFNNQNAYEFYQRQTTTYQRVRCLKNIFEQLNELQKFIITIYHENISMKEESLRKNCNSIYDLAKDTLTGKHFNSLADSLKSHIRISFTNFVSYILKYIVDDYGLQSLSKLSSKDNDYSKLLELIDYTSFSVNNENSMMQRILIVNDHYSCILHTPLYYLCQQSIKNLADDVKYKLANLQNQFNERGVLSASTIREQFRNELVRSILNDKILTKIISSSILDSYTNDSIRILCTIIEKNFHDKQIQCQKTIDFVSRWLILIDDDDDDEENSFNSSSNRHIWRFANVYALLEYEQNDILSFYSACRITENLDRKQSFYNELLSVEEISRSKVRENLFRLMFKQLWINLSDLCQINEDPKQWIHSYMLISKYHPSEQVLGRIEFIDMKVKIEFMNLSYLIFLNEQTPQPIKLIQQLLYDTSLAQDDNFMNFSGSNCLKYLPLIVERIDQYFKENNSTLMMDIQQWIIETIKKSKRSSDQEIICLLKFINQPSCHLLLPMKQFIFDELANILLENNQQNTDFWDRISLLSIVIECIDNDNLENYQLPYHPSAITDGNANHIIVDLFFFYLRRLANNAIIQPALVNKILLSRLPKINNVHRIPIAEKIFNQLKEFFILQTTVLLLCQTNLDQHDQQTINHIFTTVINQYLRIETPVIQLSNYVQFFCSIIITKQSWSFFLNLLKSERLQYLNVQWADTLHNQFTLEYNTQRNRYLHYSHQLQFTITTDQTSSIFPTLHQPYHTLIQLIDQCIKNNSIEQRWTPLINWIESTLTINVIEIKVMILLIIYYDYYCNNQLESIQDLIVNIEHTLQLSDEERRVFNVFLQPEQYMIGYPEENNDQDKNYLNDLFKIDCQDEQQLPIRHTLVNLLAMILLSGKENTLWTFAFQPLKLENTYGFASTATNPIQRTLIHYDCGCVLSERGALLQKYGGNAFSIPAVYIAYFATFGALAWHLLLFDSSVENLKGPILAGSAINETAVRERIADRSDRAKTCFFVCTRLLSTNFFLLLQSNQDDACLLFNRCFELFAQQSRQPDENPWIQPIYTTINEEREAEKEFQQNTFYPTYQKLNDYKQIINILQSKTEVQTKLQNYITQMPIRIEIIHFKTELSNPESIKLPLKILRQLFDSFEFLKMTRLIYPLSQFHILLHRTFAQLIEREEFLNISLDELYKRAYQSSNRVHQQNKYKTIMENGIEAVNTYHQFADGQIRPGACDLTQRFETISMKTYVSYLVETDNHEDGNIIMRILSILVDYHNNLVKLLETEIYSHGDTLELGPLKSIINELSEREISILQLTEENHGVITLNDVDCQWIEQLSRSSLENDQDYFLKLNTPLKFNFLYVQSYLIRKYLLYCHINYEHIKEKYQCYIKRRIPMTTNNFHDDENDLDMDYYSSIADEWNHLEHKTFDQLQNEFNFLQRIIDELKDSLEDYSSMKLSEFVQNTNYDQKIKDFPLSQIKYIRQFYQKSIYNFQHAFINVSHLINVPLDKQLSDELDHILKSSFISSNDPTKKEEFQAQIRMITGFLNDLKEIEDSLARQWTDSLVETCEIFCIENPIVELLPKEIKCKNYIPLCLRMIKIRSQLQEQMIDIEEKTIDLWNAHFDIQDINQSNENSFQVFRYKDDSLSSFDTNQSSTIETTSADLIDWWEIIDMPSKSQAVDDRTSLFTLKITSISLSPSVLFENCRKQAEQWASKIPNSRLVVTLKDGKQAKYFCKPEKFYQKLKKIFEEKKYDHDTTAVIDSNQLFVDFMKLNDKNSLPIIVSEYYVVEKQLLIPILLEYENNQFKYFAKATATLSSILNRFILDQQWKFTSPQNYFNVFDSLGRYISEDSPINKMYRYNGQSPVHLQILQCNQDEKNVCEVSLTMSQYFNQATTWKQIDTWSKTLHINAESTTDRYNFWNIEQQYIIDENETLSFTLGEAESINVDAINEENMIDIILSYDKTNQKIRILKSCIAQSLLNNSKYFKQLDLKISPEDCTLIFVSNESERQILEKKDMKNPISYYASMTDSLVHFEISLLIQIVQYDNQKEISIPVSHRNITLQQLLEMIEINDSHTYLASYETKMILSELSTINETKIFLVKEHQTCLITIEENMKNQRYITNASINDIYKQNKNIDQYLIYEHDFIPSRETLLSLFLCTVNSPIKFNLTYQKLQANVTVTNDEEKSSIAFQCAPSTTVGRVHQIVCQLWKLNAQFYHLSLSDDTNIDEECSLNDICEYINDLQLKLISIADVKCAINYQNEIVMIPALNETILSSIMKDTLRKLVIPFDDIDRFEFILLDDMKNPINVDLDLIINDIRSNSSTQFDTISFLLKKSKEIED</sequence>
<reference evidence="1" key="1">
    <citation type="submission" date="2021-02" db="EMBL/GenBank/DDBJ databases">
        <authorList>
            <person name="Nowell W R."/>
        </authorList>
    </citation>
    <scope>NUCLEOTIDE SEQUENCE</scope>
</reference>
<dbReference type="GO" id="GO:0016887">
    <property type="term" value="F:ATP hydrolysis activity"/>
    <property type="evidence" value="ECO:0007669"/>
    <property type="project" value="InterPro"/>
</dbReference>
<evidence type="ECO:0000313" key="1">
    <source>
        <dbReference type="EMBL" id="CAF1293895.1"/>
    </source>
</evidence>
<gene>
    <name evidence="1" type="ORF">VCS650_LOCUS30661</name>
</gene>
<name>A0A815DI04_9BILA</name>
<dbReference type="GO" id="GO:0004842">
    <property type="term" value="F:ubiquitin-protein transferase activity"/>
    <property type="evidence" value="ECO:0007669"/>
    <property type="project" value="InterPro"/>
</dbReference>
<dbReference type="InterPro" id="IPR025662">
    <property type="entry name" value="Sigma_54_int_dom_ATP-bd_1"/>
</dbReference>
<accession>A0A815DI04</accession>
<dbReference type="OrthoDB" id="19599at2759"/>
<dbReference type="PANTHER" id="PTHR22605">
    <property type="entry name" value="RZ-TYPE DOMAIN-CONTAINING PROTEIN"/>
    <property type="match status" value="1"/>
</dbReference>
<dbReference type="EMBL" id="CAJNON010000504">
    <property type="protein sequence ID" value="CAF1293895.1"/>
    <property type="molecule type" value="Genomic_DNA"/>
</dbReference>
<dbReference type="InterPro" id="IPR031248">
    <property type="entry name" value="RNF213"/>
</dbReference>